<protein>
    <submittedName>
        <fullName evidence="2">Uncharacterized protein</fullName>
    </submittedName>
</protein>
<comment type="caution">
    <text evidence="2">The sequence shown here is derived from an EMBL/GenBank/DDBJ whole genome shotgun (WGS) entry which is preliminary data.</text>
</comment>
<organism evidence="2 3">
    <name type="scientific">Eumeta variegata</name>
    <name type="common">Bagworm moth</name>
    <name type="synonym">Eumeta japonica</name>
    <dbReference type="NCBI Taxonomy" id="151549"/>
    <lineage>
        <taxon>Eukaryota</taxon>
        <taxon>Metazoa</taxon>
        <taxon>Ecdysozoa</taxon>
        <taxon>Arthropoda</taxon>
        <taxon>Hexapoda</taxon>
        <taxon>Insecta</taxon>
        <taxon>Pterygota</taxon>
        <taxon>Neoptera</taxon>
        <taxon>Endopterygota</taxon>
        <taxon>Lepidoptera</taxon>
        <taxon>Glossata</taxon>
        <taxon>Ditrysia</taxon>
        <taxon>Tineoidea</taxon>
        <taxon>Psychidae</taxon>
        <taxon>Oiketicinae</taxon>
        <taxon>Eumeta</taxon>
    </lineage>
</organism>
<dbReference type="AlphaFoldDB" id="A0A4C1UJ41"/>
<feature type="region of interest" description="Disordered" evidence="1">
    <location>
        <begin position="1"/>
        <end position="33"/>
    </location>
</feature>
<name>A0A4C1UJ41_EUMVA</name>
<keyword evidence="3" id="KW-1185">Reference proteome</keyword>
<reference evidence="2 3" key="1">
    <citation type="journal article" date="2019" name="Commun. Biol.">
        <title>The bagworm genome reveals a unique fibroin gene that provides high tensile strength.</title>
        <authorList>
            <person name="Kono N."/>
            <person name="Nakamura H."/>
            <person name="Ohtoshi R."/>
            <person name="Tomita M."/>
            <person name="Numata K."/>
            <person name="Arakawa K."/>
        </authorList>
    </citation>
    <scope>NUCLEOTIDE SEQUENCE [LARGE SCALE GENOMIC DNA]</scope>
</reference>
<accession>A0A4C1UJ41</accession>
<evidence type="ECO:0000256" key="1">
    <source>
        <dbReference type="SAM" id="MobiDB-lite"/>
    </source>
</evidence>
<evidence type="ECO:0000313" key="3">
    <source>
        <dbReference type="Proteomes" id="UP000299102"/>
    </source>
</evidence>
<evidence type="ECO:0000313" key="2">
    <source>
        <dbReference type="EMBL" id="GBP26493.1"/>
    </source>
</evidence>
<dbReference type="EMBL" id="BGZK01000181">
    <property type="protein sequence ID" value="GBP26493.1"/>
    <property type="molecule type" value="Genomic_DNA"/>
</dbReference>
<proteinExistence type="predicted"/>
<gene>
    <name evidence="2" type="ORF">EVAR_85995_1</name>
</gene>
<dbReference type="Proteomes" id="UP000299102">
    <property type="component" value="Unassembled WGS sequence"/>
</dbReference>
<sequence length="81" mass="8723">MEEGSPLPDMAHPAPSLSPLPDMAHPAPSLSPHTAKSVWTYERLHGACFVLDKQFIARPKYHKKAVSGADRECAGAGAHYS</sequence>